<dbReference type="EMBL" id="CP012040">
    <property type="protein sequence ID" value="AKP51152.1"/>
    <property type="molecule type" value="Genomic_DNA"/>
</dbReference>
<dbReference type="Pfam" id="PF14686">
    <property type="entry name" value="fn3_3"/>
    <property type="match status" value="1"/>
</dbReference>
<dbReference type="AlphaFoldDB" id="A0A0H4PS94"/>
<organism evidence="4 5">
    <name type="scientific">Cyclobacterium amurskyense</name>
    <dbReference type="NCBI Taxonomy" id="320787"/>
    <lineage>
        <taxon>Bacteria</taxon>
        <taxon>Pseudomonadati</taxon>
        <taxon>Bacteroidota</taxon>
        <taxon>Cytophagia</taxon>
        <taxon>Cytophagales</taxon>
        <taxon>Cyclobacteriaceae</taxon>
        <taxon>Cyclobacterium</taxon>
    </lineage>
</organism>
<dbReference type="STRING" id="320787.CA2015_1717"/>
<protein>
    <recommendedName>
        <fullName evidence="6">SbsA Ig-like domain-containing protein</fullName>
    </recommendedName>
</protein>
<dbReference type="InterPro" id="IPR032812">
    <property type="entry name" value="SbsA_Ig"/>
</dbReference>
<evidence type="ECO:0000259" key="2">
    <source>
        <dbReference type="Pfam" id="PF13205"/>
    </source>
</evidence>
<evidence type="ECO:0008006" key="6">
    <source>
        <dbReference type="Google" id="ProtNLM"/>
    </source>
</evidence>
<evidence type="ECO:0000259" key="3">
    <source>
        <dbReference type="Pfam" id="PF14686"/>
    </source>
</evidence>
<feature type="domain" description="Rhamnogalacturonan lyase" evidence="3">
    <location>
        <begin position="162"/>
        <end position="206"/>
    </location>
</feature>
<evidence type="ECO:0000313" key="4">
    <source>
        <dbReference type="EMBL" id="AKP51152.1"/>
    </source>
</evidence>
<keyword evidence="5" id="KW-1185">Reference proteome</keyword>
<evidence type="ECO:0000313" key="5">
    <source>
        <dbReference type="Proteomes" id="UP000036520"/>
    </source>
</evidence>
<dbReference type="KEGG" id="camu:CA2015_1717"/>
<accession>A0A0H4PS94</accession>
<evidence type="ECO:0000256" key="1">
    <source>
        <dbReference type="ARBA" id="ARBA00022729"/>
    </source>
</evidence>
<dbReference type="RefSeq" id="WP_048641519.1">
    <property type="nucleotide sequence ID" value="NZ_CAXBGM010000024.1"/>
</dbReference>
<feature type="domain" description="SbsA Ig-like" evidence="2">
    <location>
        <begin position="32"/>
        <end position="132"/>
    </location>
</feature>
<dbReference type="Proteomes" id="UP000036520">
    <property type="component" value="Chromosome"/>
</dbReference>
<dbReference type="Pfam" id="PF13205">
    <property type="entry name" value="Big_5"/>
    <property type="match status" value="1"/>
</dbReference>
<gene>
    <name evidence="4" type="ORF">CA2015_1717</name>
</gene>
<dbReference type="InterPro" id="IPR029413">
    <property type="entry name" value="RG-lyase_II"/>
</dbReference>
<reference evidence="4 5" key="1">
    <citation type="submission" date="2015-07" db="EMBL/GenBank/DDBJ databases">
        <authorList>
            <person name="Kim K.M."/>
        </authorList>
    </citation>
    <scope>NUCLEOTIDE SEQUENCE [LARGE SCALE GENOMIC DNA]</scope>
    <source>
        <strain evidence="4 5">KCTC 12363</strain>
    </source>
</reference>
<dbReference type="PROSITE" id="PS51257">
    <property type="entry name" value="PROKAR_LIPOPROTEIN"/>
    <property type="match status" value="1"/>
</dbReference>
<sequence length="584" mass="67239">MNQFIFKISFIIIASILGSCAKQSSPMGGPKDEEPPILISSNPINESINVKPEKIDLEFNEYIKLENPSQSIIITPKVEKDKVEFLAIKNRVQISLNQELEDNTTYVFNFQKSIQDASEGNPAERLKLVFSTGETIDSLTVTGKVDYWFSKDNENYKDLLVGLYINEDTTDLFTAAPYYIAQVDTAGKFEITNIKAGTFRAYAWYDDNNSLKAEYRNEPYGFITEPIEVKENLNNLHININRADLSPLKINRSSSSGSNFDVILSKDLASYEVKHPDKNEKLFFRLKENNLRFYHTELLNDSTQVELQLIDSVGAKVDTTLYARFEESERNKEKLEVTSKGPIKFTKLIKAKLGFNKPLIDINYDSLYLSYDTASTIPITPDMVWLTDSTNSWTELNISIPINDSIPFEKYKLIAADSTFKDVENLWNEKPFEVNYNRLKSDNLGDEISGIIDTDERPIMVQLLDTKGIVVVEQYLEESNEFIFTKLEATNYQLRAYVDRNGNKAWDPGNINLKIQPEPVYFFQDEKTGKRELLLRGGWTVNEQTIRKRRESGLLINKNEHKYIDIERLPLEIMEINEEYFINN</sequence>
<proteinExistence type="predicted"/>
<keyword evidence="1" id="KW-0732">Signal</keyword>
<dbReference type="PATRIC" id="fig|320787.5.peg.1893"/>
<name>A0A0H4PS94_9BACT</name>